<name>A0A8H7J085_9PLEO</name>
<dbReference type="PANTHER" id="PTHR47654">
    <property type="entry name" value="ZN(II)2CYS6 TRANSCRIPTION FACTOR (EUROFUNG)-RELATED"/>
    <property type="match status" value="1"/>
</dbReference>
<evidence type="ECO:0000313" key="4">
    <source>
        <dbReference type="EMBL" id="KAF9695554.1"/>
    </source>
</evidence>
<dbReference type="GO" id="GO:0008270">
    <property type="term" value="F:zinc ion binding"/>
    <property type="evidence" value="ECO:0007669"/>
    <property type="project" value="InterPro"/>
</dbReference>
<dbReference type="InterPro" id="IPR007219">
    <property type="entry name" value="XnlR_reg_dom"/>
</dbReference>
<feature type="coiled-coil region" evidence="2">
    <location>
        <begin position="425"/>
        <end position="452"/>
    </location>
</feature>
<proteinExistence type="predicted"/>
<dbReference type="PANTHER" id="PTHR47654:SF5">
    <property type="entry name" value="TRANSCRIPTION FACTOR DOMAIN-CONTAINING PROTEIN"/>
    <property type="match status" value="1"/>
</dbReference>
<feature type="domain" description="Xylanolytic transcriptional activator regulatory" evidence="3">
    <location>
        <begin position="281"/>
        <end position="354"/>
    </location>
</feature>
<sequence>MAELLLKLGSYASTEDQAKIAEMNTAIRAELLDSTKIPYGSMPVLNDHKGARQTQGLNALKYPGGLEVPPLDLNEKDPHLKDHVHTTKYHGTSSTVQWLRAAAMTCPEWLTAEANDPWKRNCPCTPGPGEPNTYNFWADDESIDLGHGVDPNELPPQETAEILLACYMSKVHDSFPILSRRIFENQFRRLYTASQHHQTPHLDPRWQSILNLVFSIGASYLQLAKGDHRVCGEVDHMVYSMRARALGLGESALTGHPSVSQIQGLGLLAFYWLTAGQVSRAWTVIGVAFRSAHVLGLHLRNEDPSATASERERLLRLWWSLHSLEKTLSIISGRPSMIVYPYYSVPLPMPLTEEQMSGKMEGEQQAYKEDTRFSPMRQLCLKNSNDPVVRDVQLNDTDANSGPYFKATVQLSTITQTILSSLYPVATAVQSKEEVQRNISQLQERLDDWTTSLPEAFDSQKPLSKASILFTRERMLLAFQLCSAKMLLTQPYLSTRRQVWGETHHASFAHRMRDICIETAKTVLDLLPDQPCSEFICDQGP</sequence>
<dbReference type="GO" id="GO:0003677">
    <property type="term" value="F:DNA binding"/>
    <property type="evidence" value="ECO:0007669"/>
    <property type="project" value="InterPro"/>
</dbReference>
<evidence type="ECO:0000256" key="2">
    <source>
        <dbReference type="SAM" id="Coils"/>
    </source>
</evidence>
<comment type="caution">
    <text evidence="4">The sequence shown here is derived from an EMBL/GenBank/DDBJ whole genome shotgun (WGS) entry which is preliminary data.</text>
</comment>
<evidence type="ECO:0000256" key="1">
    <source>
        <dbReference type="ARBA" id="ARBA00023242"/>
    </source>
</evidence>
<keyword evidence="1" id="KW-0539">Nucleus</keyword>
<dbReference type="OrthoDB" id="5296287at2759"/>
<dbReference type="EMBL" id="RZGK01000011">
    <property type="protein sequence ID" value="KAF9695554.1"/>
    <property type="molecule type" value="Genomic_DNA"/>
</dbReference>
<reference evidence="4" key="2">
    <citation type="submission" date="2020-09" db="EMBL/GenBank/DDBJ databases">
        <title>Reference genome assembly for Australian Ascochyta lentis isolate Al4.</title>
        <authorList>
            <person name="Lee R.C."/>
            <person name="Farfan-Caceres L.M."/>
            <person name="Debler J.W."/>
            <person name="Williams A.H."/>
            <person name="Henares B.M."/>
        </authorList>
    </citation>
    <scope>NUCLEOTIDE SEQUENCE</scope>
    <source>
        <strain evidence="4">Al4</strain>
    </source>
</reference>
<dbReference type="Proteomes" id="UP000651452">
    <property type="component" value="Unassembled WGS sequence"/>
</dbReference>
<accession>A0A8H7J085</accession>
<dbReference type="SMART" id="SM00906">
    <property type="entry name" value="Fungal_trans"/>
    <property type="match status" value="1"/>
</dbReference>
<dbReference type="GO" id="GO:0006351">
    <property type="term" value="P:DNA-templated transcription"/>
    <property type="evidence" value="ECO:0007669"/>
    <property type="project" value="InterPro"/>
</dbReference>
<organism evidence="4 5">
    <name type="scientific">Ascochyta lentis</name>
    <dbReference type="NCBI Taxonomy" id="205686"/>
    <lineage>
        <taxon>Eukaryota</taxon>
        <taxon>Fungi</taxon>
        <taxon>Dikarya</taxon>
        <taxon>Ascomycota</taxon>
        <taxon>Pezizomycotina</taxon>
        <taxon>Dothideomycetes</taxon>
        <taxon>Pleosporomycetidae</taxon>
        <taxon>Pleosporales</taxon>
        <taxon>Pleosporineae</taxon>
        <taxon>Didymellaceae</taxon>
        <taxon>Ascochyta</taxon>
    </lineage>
</organism>
<dbReference type="InterPro" id="IPR053230">
    <property type="entry name" value="Trans_reg_galc"/>
</dbReference>
<dbReference type="Pfam" id="PF04082">
    <property type="entry name" value="Fungal_trans"/>
    <property type="match status" value="1"/>
</dbReference>
<evidence type="ECO:0000313" key="5">
    <source>
        <dbReference type="Proteomes" id="UP000651452"/>
    </source>
</evidence>
<evidence type="ECO:0000259" key="3">
    <source>
        <dbReference type="SMART" id="SM00906"/>
    </source>
</evidence>
<keyword evidence="5" id="KW-1185">Reference proteome</keyword>
<protein>
    <recommendedName>
        <fullName evidence="3">Xylanolytic transcriptional activator regulatory domain-containing protein</fullName>
    </recommendedName>
</protein>
<reference evidence="4" key="1">
    <citation type="submission" date="2018-12" db="EMBL/GenBank/DDBJ databases">
        <authorList>
            <person name="Syme R.A."/>
            <person name="Farfan-Caceres L."/>
            <person name="Lichtenzveig J."/>
        </authorList>
    </citation>
    <scope>NUCLEOTIDE SEQUENCE</scope>
    <source>
        <strain evidence="4">Al4</strain>
    </source>
</reference>
<dbReference type="CDD" id="cd12148">
    <property type="entry name" value="fungal_TF_MHR"/>
    <property type="match status" value="1"/>
</dbReference>
<keyword evidence="2" id="KW-0175">Coiled coil</keyword>
<dbReference type="AlphaFoldDB" id="A0A8H7J085"/>
<gene>
    <name evidence="4" type="ORF">EKO04_006303</name>
</gene>